<dbReference type="InterPro" id="IPR014729">
    <property type="entry name" value="Rossmann-like_a/b/a_fold"/>
</dbReference>
<gene>
    <name evidence="7" type="primary">nadE</name>
    <name evidence="11" type="ORF">SAMN04515656_10875</name>
</gene>
<comment type="similarity">
    <text evidence="9">Belongs to the NAD synthetase family.</text>
</comment>
<dbReference type="PANTHER" id="PTHR23090:SF9">
    <property type="entry name" value="GLUTAMINE-DEPENDENT NAD(+) SYNTHETASE"/>
    <property type="match status" value="1"/>
</dbReference>
<dbReference type="Proteomes" id="UP000199394">
    <property type="component" value="Unassembled WGS sequence"/>
</dbReference>
<sequence>MKRFGFVKTACAIPQVAVADTVANTDKILELCQKAWDTGVGIVLFPELCLTGYTCGDLFAQSLLMDGVAEGLRRIGAWSKDKDMLIILGVPIPVDGAVYNGAVAFNQGELLGMVPKVYVPNSHEFYEKRWFSSGDSLKREWASFAGFDFPVGTDLLFRSEDWPELALGIEVCEDLWAPIPPSGKLSVAGAVLIANPSASNELIGKGEYRRELVKQQSARCNAGYLYCSSGTGESTTDLVFGGDALVYEKGTLLAKSTRFAFEDQLIVADVDVEALLHDRRTQSSFMDGVAFYGDAPLRDVFFTIRHGYKVERSFNPSPFVPADVESRRVRCGEIFNIQSMGLVSRLKHIGEPPMVLGISGGLDSTLALLVCVNACDLMGISRDRIHAITMPGFGTTDRTYDNAVALIKGLGATFHEISIKEACVQHLEAIGHDLTVHDVTYENAQARERTQILMDVANDLGGIVVGTGDLSELALGWATYNGDHMSMYGVNAGIPKTLVRYLVSYVADMNGDGAIQAILYDVLDTPVSPELLPPDEAGKIAQKTEDLVGPYALHDFFLYHVMRNGFAPEKIFFMACRAFDGRYEKRVIYKWLRNFYWRFFSQQFKRSCLPDGPKVGSVALSPRGDWRMPSDAKVRLWMDEMDRIGQSPF</sequence>
<feature type="active site" description="For glutaminase activity" evidence="7">
    <location>
        <position position="116"/>
    </location>
</feature>
<dbReference type="InterPro" id="IPR003010">
    <property type="entry name" value="C-N_Hydrolase"/>
</dbReference>
<dbReference type="NCBIfam" id="NF002730">
    <property type="entry name" value="PRK02628.1"/>
    <property type="match status" value="1"/>
</dbReference>
<comment type="similarity">
    <text evidence="2 7 8">In the C-terminal section; belongs to the NAD synthetase family.</text>
</comment>
<dbReference type="GO" id="GO:0005737">
    <property type="term" value="C:cytoplasm"/>
    <property type="evidence" value="ECO:0007669"/>
    <property type="project" value="InterPro"/>
</dbReference>
<dbReference type="HAMAP" id="MF_02090">
    <property type="entry name" value="NadE_glutamine_dep"/>
    <property type="match status" value="1"/>
</dbReference>
<dbReference type="PANTHER" id="PTHR23090">
    <property type="entry name" value="NH 3 /GLUTAMINE-DEPENDENT NAD + SYNTHETASE"/>
    <property type="match status" value="1"/>
</dbReference>
<dbReference type="CDD" id="cd07570">
    <property type="entry name" value="GAT_Gln-NAD-synth"/>
    <property type="match status" value="1"/>
</dbReference>
<dbReference type="InterPro" id="IPR014445">
    <property type="entry name" value="Gln-dep_NAD_synthase"/>
</dbReference>
<dbReference type="InterPro" id="IPR003694">
    <property type="entry name" value="NAD_synthase"/>
</dbReference>
<evidence type="ECO:0000256" key="1">
    <source>
        <dbReference type="ARBA" id="ARBA00005188"/>
    </source>
</evidence>
<dbReference type="SUPFAM" id="SSF56317">
    <property type="entry name" value="Carbon-nitrogen hydrolase"/>
    <property type="match status" value="1"/>
</dbReference>
<evidence type="ECO:0000313" key="11">
    <source>
        <dbReference type="EMBL" id="SEA35312.1"/>
    </source>
</evidence>
<evidence type="ECO:0000256" key="3">
    <source>
        <dbReference type="ARBA" id="ARBA00022598"/>
    </source>
</evidence>
<dbReference type="Gene3D" id="3.60.110.10">
    <property type="entry name" value="Carbon-nitrogen hydrolase"/>
    <property type="match status" value="1"/>
</dbReference>
<proteinExistence type="inferred from homology"/>
<evidence type="ECO:0000313" key="12">
    <source>
        <dbReference type="Proteomes" id="UP000199394"/>
    </source>
</evidence>
<dbReference type="GO" id="GO:0008795">
    <property type="term" value="F:NAD+ synthase activity"/>
    <property type="evidence" value="ECO:0007669"/>
    <property type="project" value="UniProtKB-UniRule"/>
</dbReference>
<dbReference type="GO" id="GO:0004359">
    <property type="term" value="F:glutaminase activity"/>
    <property type="evidence" value="ECO:0007669"/>
    <property type="project" value="InterPro"/>
</dbReference>
<dbReference type="GO" id="GO:0005524">
    <property type="term" value="F:ATP binding"/>
    <property type="evidence" value="ECO:0007669"/>
    <property type="project" value="UniProtKB-UniRule"/>
</dbReference>
<comment type="caution">
    <text evidence="7">Lacks conserved residue(s) required for the propagation of feature annotation.</text>
</comment>
<dbReference type="AlphaFoldDB" id="A0A1H4AI76"/>
<dbReference type="InterPro" id="IPR022310">
    <property type="entry name" value="NAD/GMP_synthase"/>
</dbReference>
<feature type="active site" description="Proton acceptor; for glutaminase activity" evidence="7">
    <location>
        <position position="47"/>
    </location>
</feature>
<organism evidence="11 12">
    <name type="scientific">Eubacterium aggregans</name>
    <dbReference type="NCBI Taxonomy" id="81409"/>
    <lineage>
        <taxon>Bacteria</taxon>
        <taxon>Bacillati</taxon>
        <taxon>Bacillota</taxon>
        <taxon>Clostridia</taxon>
        <taxon>Eubacteriales</taxon>
        <taxon>Eubacteriaceae</taxon>
        <taxon>Eubacterium</taxon>
    </lineage>
</organism>
<dbReference type="Gene3D" id="1.10.10.1140">
    <property type="entry name" value="Glutamine-dependent NAD+ synthetase, C-terminal domain"/>
    <property type="match status" value="1"/>
</dbReference>
<feature type="active site" description="Nucleophile; for glutaminase activity" evidence="7">
    <location>
        <position position="172"/>
    </location>
</feature>
<evidence type="ECO:0000256" key="9">
    <source>
        <dbReference type="RuleBase" id="RU003811"/>
    </source>
</evidence>
<evidence type="ECO:0000256" key="6">
    <source>
        <dbReference type="ARBA" id="ARBA00023027"/>
    </source>
</evidence>
<feature type="binding site" evidence="7">
    <location>
        <position position="199"/>
    </location>
    <ligand>
        <name>L-glutamine</name>
        <dbReference type="ChEBI" id="CHEBI:58359"/>
    </ligand>
</feature>
<keyword evidence="12" id="KW-1185">Reference proteome</keyword>
<dbReference type="PIRSF" id="PIRSF006630">
    <property type="entry name" value="NADS_GAT"/>
    <property type="match status" value="1"/>
</dbReference>
<dbReference type="EC" id="6.3.5.1" evidence="7 8"/>
<evidence type="ECO:0000256" key="4">
    <source>
        <dbReference type="ARBA" id="ARBA00022741"/>
    </source>
</evidence>
<reference evidence="11 12" key="1">
    <citation type="submission" date="2016-10" db="EMBL/GenBank/DDBJ databases">
        <authorList>
            <person name="de Groot N.N."/>
        </authorList>
    </citation>
    <scope>NUCLEOTIDE SEQUENCE [LARGE SCALE GENOMIC DNA]</scope>
    <source>
        <strain evidence="11 12">SR12</strain>
    </source>
</reference>
<dbReference type="InterPro" id="IPR041856">
    <property type="entry name" value="NAD+_synth_C"/>
</dbReference>
<evidence type="ECO:0000256" key="5">
    <source>
        <dbReference type="ARBA" id="ARBA00022840"/>
    </source>
</evidence>
<name>A0A1H4AI76_9FIRM</name>
<accession>A0A1H4AI76</accession>
<evidence type="ECO:0000259" key="10">
    <source>
        <dbReference type="PROSITE" id="PS50263"/>
    </source>
</evidence>
<dbReference type="NCBIfam" id="TIGR00552">
    <property type="entry name" value="nadE"/>
    <property type="match status" value="1"/>
</dbReference>
<dbReference type="Pfam" id="PF02540">
    <property type="entry name" value="NAD_synthase"/>
    <property type="match status" value="1"/>
</dbReference>
<dbReference type="STRING" id="81409.SAMN04515656_10875"/>
<feature type="binding site" evidence="7">
    <location>
        <begin position="477"/>
        <end position="480"/>
    </location>
    <ligand>
        <name>deamido-NAD(+)</name>
        <dbReference type="ChEBI" id="CHEBI:58437"/>
        <note>ligand shared between two neighboring subunits</note>
    </ligand>
</feature>
<dbReference type="GO" id="GO:0009435">
    <property type="term" value="P:NAD+ biosynthetic process"/>
    <property type="evidence" value="ECO:0007669"/>
    <property type="project" value="UniProtKB-UniRule"/>
</dbReference>
<dbReference type="GO" id="GO:0003952">
    <property type="term" value="F:NAD+ synthase (glutamine-hydrolyzing) activity"/>
    <property type="evidence" value="ECO:0007669"/>
    <property type="project" value="UniProtKB-UniRule"/>
</dbReference>
<keyword evidence="5 7" id="KW-0067">ATP-binding</keyword>
<feature type="binding site" evidence="7">
    <location>
        <position position="605"/>
    </location>
    <ligand>
        <name>deamido-NAD(+)</name>
        <dbReference type="ChEBI" id="CHEBI:58437"/>
        <note>ligand shared between two neighboring subunits</note>
    </ligand>
</feature>
<dbReference type="PROSITE" id="PS50263">
    <property type="entry name" value="CN_HYDROLASE"/>
    <property type="match status" value="1"/>
</dbReference>
<evidence type="ECO:0000256" key="2">
    <source>
        <dbReference type="ARBA" id="ARBA00007145"/>
    </source>
</evidence>
<dbReference type="InterPro" id="IPR036526">
    <property type="entry name" value="C-N_Hydrolase_sf"/>
</dbReference>
<protein>
    <recommendedName>
        <fullName evidence="7 8">Glutamine-dependent NAD(+) synthetase</fullName>
        <ecNumber evidence="7 8">6.3.5.1</ecNumber>
    </recommendedName>
    <alternativeName>
        <fullName evidence="7 8">NAD(+) synthase [glutamine-hydrolyzing]</fullName>
    </alternativeName>
</protein>
<dbReference type="Gene3D" id="3.40.50.620">
    <property type="entry name" value="HUPs"/>
    <property type="match status" value="1"/>
</dbReference>
<dbReference type="OrthoDB" id="9803818at2"/>
<dbReference type="EMBL" id="FNRK01000008">
    <property type="protein sequence ID" value="SEA35312.1"/>
    <property type="molecule type" value="Genomic_DNA"/>
</dbReference>
<feature type="binding site" evidence="7">
    <location>
        <begin position="357"/>
        <end position="364"/>
    </location>
    <ligand>
        <name>ATP</name>
        <dbReference type="ChEBI" id="CHEBI:30616"/>
    </ligand>
</feature>
<feature type="binding site" evidence="7">
    <location>
        <position position="205"/>
    </location>
    <ligand>
        <name>L-glutamine</name>
        <dbReference type="ChEBI" id="CHEBI:58359"/>
    </ligand>
</feature>
<comment type="pathway">
    <text evidence="1 7 8">Cofactor biosynthesis; NAD(+) biosynthesis; NAD(+) from deamido-NAD(+) (L-Gln route): step 1/1.</text>
</comment>
<keyword evidence="6 7" id="KW-0520">NAD</keyword>
<dbReference type="CDD" id="cd00553">
    <property type="entry name" value="NAD_synthase"/>
    <property type="match status" value="1"/>
</dbReference>
<feature type="domain" description="CN hydrolase" evidence="10">
    <location>
        <begin position="7"/>
        <end position="272"/>
    </location>
</feature>
<dbReference type="Pfam" id="PF00795">
    <property type="entry name" value="CN_hydrolase"/>
    <property type="match status" value="1"/>
</dbReference>
<feature type="binding site" evidence="7">
    <location>
        <position position="467"/>
    </location>
    <ligand>
        <name>ATP</name>
        <dbReference type="ChEBI" id="CHEBI:30616"/>
    </ligand>
</feature>
<evidence type="ECO:0000256" key="7">
    <source>
        <dbReference type="HAMAP-Rule" id="MF_02090"/>
    </source>
</evidence>
<dbReference type="RefSeq" id="WP_090306588.1">
    <property type="nucleotide sequence ID" value="NZ_FNRK01000008.1"/>
</dbReference>
<keyword evidence="3 7" id="KW-0436">Ligase</keyword>
<evidence type="ECO:0000256" key="8">
    <source>
        <dbReference type="PIRNR" id="PIRNR006630"/>
    </source>
</evidence>
<dbReference type="SUPFAM" id="SSF52402">
    <property type="entry name" value="Adenine nucleotide alpha hydrolases-like"/>
    <property type="match status" value="1"/>
</dbReference>
<comment type="catalytic activity">
    <reaction evidence="7 8">
        <text>deamido-NAD(+) + L-glutamine + ATP + H2O = L-glutamate + AMP + diphosphate + NAD(+) + H(+)</text>
        <dbReference type="Rhea" id="RHEA:24384"/>
        <dbReference type="ChEBI" id="CHEBI:15377"/>
        <dbReference type="ChEBI" id="CHEBI:15378"/>
        <dbReference type="ChEBI" id="CHEBI:29985"/>
        <dbReference type="ChEBI" id="CHEBI:30616"/>
        <dbReference type="ChEBI" id="CHEBI:33019"/>
        <dbReference type="ChEBI" id="CHEBI:57540"/>
        <dbReference type="ChEBI" id="CHEBI:58359"/>
        <dbReference type="ChEBI" id="CHEBI:58437"/>
        <dbReference type="ChEBI" id="CHEBI:456215"/>
        <dbReference type="EC" id="6.3.5.1"/>
    </reaction>
</comment>
<feature type="binding site" evidence="7">
    <location>
        <position position="472"/>
    </location>
    <ligand>
        <name>deamido-NAD(+)</name>
        <dbReference type="ChEBI" id="CHEBI:58437"/>
        <note>ligand shared between two neighboring subunits</note>
    </ligand>
</feature>
<comment type="function">
    <text evidence="7">Catalyzes the ATP-dependent amidation of deamido-NAD to form NAD. Uses L-glutamine as a nitrogen source.</text>
</comment>
<feature type="binding site" evidence="7">
    <location>
        <position position="443"/>
    </location>
    <ligand>
        <name>deamido-NAD(+)</name>
        <dbReference type="ChEBI" id="CHEBI:58437"/>
        <note>ligand shared between two neighboring subunits</note>
    </ligand>
</feature>
<keyword evidence="4 7" id="KW-0547">Nucleotide-binding</keyword>
<dbReference type="UniPathway" id="UPA00253">
    <property type="reaction ID" value="UER00334"/>
</dbReference>